<evidence type="ECO:0000313" key="2">
    <source>
        <dbReference type="Proteomes" id="UP001148614"/>
    </source>
</evidence>
<comment type="caution">
    <text evidence="1">The sequence shown here is derived from an EMBL/GenBank/DDBJ whole genome shotgun (WGS) entry which is preliminary data.</text>
</comment>
<dbReference type="AlphaFoldDB" id="A0A9W8NLN5"/>
<dbReference type="EMBL" id="JANPWZ010000156">
    <property type="protein sequence ID" value="KAJ3578899.1"/>
    <property type="molecule type" value="Genomic_DNA"/>
</dbReference>
<accession>A0A9W8NLN5</accession>
<dbReference type="Proteomes" id="UP001148614">
    <property type="component" value="Unassembled WGS sequence"/>
</dbReference>
<name>A0A9W8NLN5_9PEZI</name>
<evidence type="ECO:0000313" key="1">
    <source>
        <dbReference type="EMBL" id="KAJ3578899.1"/>
    </source>
</evidence>
<keyword evidence="2" id="KW-1185">Reference proteome</keyword>
<sequence>MAFDATHVVELALTAGGFMGLKLLVGGLPGSVECPCDASANQRINGMEGQWRTNGAVDDTAASDATH</sequence>
<gene>
    <name evidence="1" type="ORF">NPX13_g1657</name>
</gene>
<reference evidence="1" key="1">
    <citation type="submission" date="2022-07" db="EMBL/GenBank/DDBJ databases">
        <title>Genome Sequence of Xylaria arbuscula.</title>
        <authorList>
            <person name="Buettner E."/>
        </authorList>
    </citation>
    <scope>NUCLEOTIDE SEQUENCE</scope>
    <source>
        <strain evidence="1">VT107</strain>
    </source>
</reference>
<organism evidence="1 2">
    <name type="scientific">Xylaria arbuscula</name>
    <dbReference type="NCBI Taxonomy" id="114810"/>
    <lineage>
        <taxon>Eukaryota</taxon>
        <taxon>Fungi</taxon>
        <taxon>Dikarya</taxon>
        <taxon>Ascomycota</taxon>
        <taxon>Pezizomycotina</taxon>
        <taxon>Sordariomycetes</taxon>
        <taxon>Xylariomycetidae</taxon>
        <taxon>Xylariales</taxon>
        <taxon>Xylariaceae</taxon>
        <taxon>Xylaria</taxon>
    </lineage>
</organism>
<proteinExistence type="predicted"/>
<protein>
    <submittedName>
        <fullName evidence="1">Uncharacterized protein</fullName>
    </submittedName>
</protein>